<dbReference type="InterPro" id="IPR003399">
    <property type="entry name" value="Mce/MlaD"/>
</dbReference>
<keyword evidence="2" id="KW-1003">Cell membrane</keyword>
<dbReference type="Proteomes" id="UP000025047">
    <property type="component" value="Unassembled WGS sequence"/>
</dbReference>
<evidence type="ECO:0000256" key="7">
    <source>
        <dbReference type="SAM" id="Phobius"/>
    </source>
</evidence>
<evidence type="ECO:0000256" key="6">
    <source>
        <dbReference type="ARBA" id="ARBA00023136"/>
    </source>
</evidence>
<keyword evidence="4 7" id="KW-0812">Transmembrane</keyword>
<feature type="transmembrane region" description="Helical" evidence="7">
    <location>
        <begin position="12"/>
        <end position="34"/>
    </location>
</feature>
<feature type="domain" description="Mce/MlaD" evidence="8">
    <location>
        <begin position="38"/>
        <end position="117"/>
    </location>
</feature>
<evidence type="ECO:0000259" key="8">
    <source>
        <dbReference type="Pfam" id="PF02470"/>
    </source>
</evidence>
<evidence type="ECO:0000313" key="9">
    <source>
        <dbReference type="EMBL" id="EYD71349.1"/>
    </source>
</evidence>
<comment type="caution">
    <text evidence="9">The sequence shown here is derived from an EMBL/GenBank/DDBJ whole genome shotgun (WGS) entry which is preliminary data.</text>
</comment>
<evidence type="ECO:0000256" key="5">
    <source>
        <dbReference type="ARBA" id="ARBA00022989"/>
    </source>
</evidence>
<dbReference type="PANTHER" id="PTHR30462:SF2">
    <property type="entry name" value="INTERMEMBRANE TRANSPORT PROTEIN PQIB"/>
    <property type="match status" value="1"/>
</dbReference>
<proteinExistence type="predicted"/>
<dbReference type="Pfam" id="PF02470">
    <property type="entry name" value="MlaD"/>
    <property type="match status" value="1"/>
</dbReference>
<evidence type="ECO:0000256" key="1">
    <source>
        <dbReference type="ARBA" id="ARBA00004533"/>
    </source>
</evidence>
<organism evidence="9 10">
    <name type="scientific">Limimaricola hongkongensis DSM 17492</name>
    <dbReference type="NCBI Taxonomy" id="1122180"/>
    <lineage>
        <taxon>Bacteria</taxon>
        <taxon>Pseudomonadati</taxon>
        <taxon>Pseudomonadota</taxon>
        <taxon>Alphaproteobacteria</taxon>
        <taxon>Rhodobacterales</taxon>
        <taxon>Paracoccaceae</taxon>
        <taxon>Limimaricola</taxon>
    </lineage>
</organism>
<dbReference type="GO" id="GO:0005886">
    <property type="term" value="C:plasma membrane"/>
    <property type="evidence" value="ECO:0007669"/>
    <property type="project" value="UniProtKB-SubCell"/>
</dbReference>
<dbReference type="InterPro" id="IPR051800">
    <property type="entry name" value="PqiA-PqiB_transport"/>
</dbReference>
<evidence type="ECO:0000313" key="10">
    <source>
        <dbReference type="Proteomes" id="UP000025047"/>
    </source>
</evidence>
<evidence type="ECO:0000256" key="2">
    <source>
        <dbReference type="ARBA" id="ARBA00022475"/>
    </source>
</evidence>
<name>A0A017HC32_9RHOB</name>
<dbReference type="HOGENOM" id="CLU_018765_3_0_5"/>
<accession>A0A017HC32</accession>
<dbReference type="eggNOG" id="COG1463">
    <property type="taxonomic scope" value="Bacteria"/>
</dbReference>
<dbReference type="eggNOG" id="COG3008">
    <property type="taxonomic scope" value="Bacteria"/>
</dbReference>
<dbReference type="PANTHER" id="PTHR30462">
    <property type="entry name" value="INTERMEMBRANE TRANSPORT PROTEIN PQIB-RELATED"/>
    <property type="match status" value="1"/>
</dbReference>
<evidence type="ECO:0000256" key="4">
    <source>
        <dbReference type="ARBA" id="ARBA00022692"/>
    </source>
</evidence>
<evidence type="ECO:0000256" key="3">
    <source>
        <dbReference type="ARBA" id="ARBA00022519"/>
    </source>
</evidence>
<keyword evidence="3" id="KW-0997">Cell inner membrane</keyword>
<protein>
    <submittedName>
        <fullName evidence="9">Paraquat-inducible protein B</fullName>
    </submittedName>
</protein>
<keyword evidence="10" id="KW-1185">Reference proteome</keyword>
<dbReference type="STRING" id="1122180.Lokhon_02997"/>
<dbReference type="PATRIC" id="fig|1122180.6.peg.2977"/>
<gene>
    <name evidence="9" type="ORF">Lokhon_02997</name>
</gene>
<dbReference type="AlphaFoldDB" id="A0A017HC32"/>
<keyword evidence="6 7" id="KW-0472">Membrane</keyword>
<sequence>MSGPKRSLRSRVSVVWLVPVGALAVALGIGWQSWNDQGPLIEVTFEDAGGVLAGETELRFRDVAVGVVEEVGFTDGLDRVRIAIRLDKDVARYVDAGSDFWIVRPEVTTEGVSGLDTVLSGVYIRGQWDGRAGSEETSFEGLERPPLLGPDQQGIEITLRATEGVLSGNSPILYKGVEAGRIGEAGVSTDGFYVEAPGVIYAPYDNLVTETTRFWDTSGFSVKIGTGGAEIDFDSVAALLAGGLAFDTFVSGATLAEDGQTFEVYDAEETARNSVFNTPDGPSLNLVAVFDGNVSGLAVGAPVELDGVRIGSVSGLNGLVDEERFGDRGVRLQTVLNILPSRLGMATDGGVEQALEYFVDEVAEGLRARLVTGSILTGGLKVQLIDVPGARAATLDVNALPYPSVPVTQSEISDVQATAQGTLDRINNLPIEELLASATSFLENSARLIGSEDLQQTPGDVRALLGDIRGLVGSEEVQAVPGQIGGVMEEIELVVSDVRLILDEVRAAEAVRRVLEAVDSAAAVTADLDTALDGVPELVGNLNRVAENAADLPLDRLLAEVSGLAEEARALVGAEETQAMPGRINALLAELEAGTAEARGLVATLDEEQGIARLLDTVDAAGAAAASLDASLAGVPQLVERIDAVAATAQDLPVEALLDQVSGLARDARALIGTDAARALPGQIGTLAGELELGVTEARALLAEVNAGGGGESLVAAIDSAARAADSLDRSLAGAPQLIDSLNAVAGKAADLPLEVLVAEANSLINSADRILSQDTARALPGELNGALDELRQILGQVREGGVVENANATFASAANAADRLAEAAQTLPSLVSRAEALLVTSNGTVGVIGDATEPALRDLRSALRDVSKAAEAVGSLARAIERRPNSLLTGR</sequence>
<keyword evidence="5 7" id="KW-1133">Transmembrane helix</keyword>
<comment type="subcellular location">
    <subcellularLocation>
        <location evidence="1">Cell inner membrane</location>
    </subcellularLocation>
</comment>
<reference evidence="9 10" key="1">
    <citation type="submission" date="2013-03" db="EMBL/GenBank/DDBJ databases">
        <authorList>
            <person name="Fiebig A."/>
            <person name="Goeker M."/>
            <person name="Klenk H.-P.P."/>
        </authorList>
    </citation>
    <scope>NUCLEOTIDE SEQUENCE [LARGE SCALE GENOMIC DNA]</scope>
    <source>
        <strain evidence="9 10">DSM 17492</strain>
    </source>
</reference>
<dbReference type="EMBL" id="APGJ01000007">
    <property type="protein sequence ID" value="EYD71349.1"/>
    <property type="molecule type" value="Genomic_DNA"/>
</dbReference>